<proteinExistence type="predicted"/>
<accession>A0A212FPC3</accession>
<protein>
    <submittedName>
        <fullName evidence="1">Uncharacterized protein</fullName>
    </submittedName>
</protein>
<evidence type="ECO:0000313" key="1">
    <source>
        <dbReference type="EMBL" id="OWR55559.1"/>
    </source>
</evidence>
<sequence>MRIYLVHEDLWDCIEDSAPGIPKVNDNRKQLRALAKRSGRLLFKDFRPLLFKSSCAASCKEETMPIWFMTNRRRACRYLNASSARGTSFSSLEVLLRRSSLAFLNNFKDDLRARMQLPFRFQENGRLLKWHLASCRSPCRGTRPAMALGKVCKPQPYLPSLSLPPLIPAEA</sequence>
<organism evidence="1 2">
    <name type="scientific">Danaus plexippus plexippus</name>
    <dbReference type="NCBI Taxonomy" id="278856"/>
    <lineage>
        <taxon>Eukaryota</taxon>
        <taxon>Metazoa</taxon>
        <taxon>Ecdysozoa</taxon>
        <taxon>Arthropoda</taxon>
        <taxon>Hexapoda</taxon>
        <taxon>Insecta</taxon>
        <taxon>Pterygota</taxon>
        <taxon>Neoptera</taxon>
        <taxon>Endopterygota</taxon>
        <taxon>Lepidoptera</taxon>
        <taxon>Glossata</taxon>
        <taxon>Ditrysia</taxon>
        <taxon>Papilionoidea</taxon>
        <taxon>Nymphalidae</taxon>
        <taxon>Danainae</taxon>
        <taxon>Danaini</taxon>
        <taxon>Danaina</taxon>
        <taxon>Danaus</taxon>
        <taxon>Danaus</taxon>
    </lineage>
</organism>
<reference evidence="1 2" key="1">
    <citation type="journal article" date="2011" name="Cell">
        <title>The monarch butterfly genome yields insights into long-distance migration.</title>
        <authorList>
            <person name="Zhan S."/>
            <person name="Merlin C."/>
            <person name="Boore J.L."/>
            <person name="Reppert S.M."/>
        </authorList>
    </citation>
    <scope>NUCLEOTIDE SEQUENCE [LARGE SCALE GENOMIC DNA]</scope>
    <source>
        <strain evidence="1">F-2</strain>
    </source>
</reference>
<comment type="caution">
    <text evidence="1">The sequence shown here is derived from an EMBL/GenBank/DDBJ whole genome shotgun (WGS) entry which is preliminary data.</text>
</comment>
<gene>
    <name evidence="1" type="ORF">KGM_200696</name>
</gene>
<evidence type="ECO:0000313" key="2">
    <source>
        <dbReference type="Proteomes" id="UP000007151"/>
    </source>
</evidence>
<name>A0A212FPC3_DANPL</name>
<dbReference type="KEGG" id="dpl:KGM_200696"/>
<dbReference type="InParanoid" id="A0A212FPC3"/>
<dbReference type="AlphaFoldDB" id="A0A212FPC3"/>
<dbReference type="Proteomes" id="UP000007151">
    <property type="component" value="Unassembled WGS sequence"/>
</dbReference>
<keyword evidence="2" id="KW-1185">Reference proteome</keyword>
<dbReference type="EMBL" id="AGBW02003354">
    <property type="protein sequence ID" value="OWR55559.1"/>
    <property type="molecule type" value="Genomic_DNA"/>
</dbReference>